<gene>
    <name evidence="1" type="ORF">KUDE01_004571</name>
</gene>
<evidence type="ECO:0000313" key="1">
    <source>
        <dbReference type="EMBL" id="KAK1901605.1"/>
    </source>
</evidence>
<dbReference type="EMBL" id="JASDAP010000006">
    <property type="protein sequence ID" value="KAK1901605.1"/>
    <property type="molecule type" value="Genomic_DNA"/>
</dbReference>
<dbReference type="AlphaFoldDB" id="A0AAD9CGL5"/>
<organism evidence="1 2">
    <name type="scientific">Dissostichus eleginoides</name>
    <name type="common">Patagonian toothfish</name>
    <name type="synonym">Dissostichus amissus</name>
    <dbReference type="NCBI Taxonomy" id="100907"/>
    <lineage>
        <taxon>Eukaryota</taxon>
        <taxon>Metazoa</taxon>
        <taxon>Chordata</taxon>
        <taxon>Craniata</taxon>
        <taxon>Vertebrata</taxon>
        <taxon>Euteleostomi</taxon>
        <taxon>Actinopterygii</taxon>
        <taxon>Neopterygii</taxon>
        <taxon>Teleostei</taxon>
        <taxon>Neoteleostei</taxon>
        <taxon>Acanthomorphata</taxon>
        <taxon>Eupercaria</taxon>
        <taxon>Perciformes</taxon>
        <taxon>Notothenioidei</taxon>
        <taxon>Nototheniidae</taxon>
        <taxon>Dissostichus</taxon>
    </lineage>
</organism>
<dbReference type="InterPro" id="IPR037272">
    <property type="entry name" value="SNS_sf"/>
</dbReference>
<dbReference type="Proteomes" id="UP001228049">
    <property type="component" value="Unassembled WGS sequence"/>
</dbReference>
<evidence type="ECO:0000313" key="2">
    <source>
        <dbReference type="Proteomes" id="UP001228049"/>
    </source>
</evidence>
<comment type="caution">
    <text evidence="1">The sequence shown here is derived from an EMBL/GenBank/DDBJ whole genome shotgun (WGS) entry which is preliminary data.</text>
</comment>
<accession>A0AAD9CGL5</accession>
<reference evidence="1" key="1">
    <citation type="submission" date="2023-04" db="EMBL/GenBank/DDBJ databases">
        <title>Chromosome-level genome of Chaenocephalus aceratus.</title>
        <authorList>
            <person name="Park H."/>
        </authorList>
    </citation>
    <scope>NUCLEOTIDE SEQUENCE</scope>
    <source>
        <strain evidence="1">DE</strain>
        <tissue evidence="1">Muscle</tissue>
    </source>
</reference>
<protein>
    <submittedName>
        <fullName evidence="1">Sodium- and chloride-dependent neutral and basic amino acid transporter B(0+)</fullName>
    </submittedName>
</protein>
<dbReference type="SUPFAM" id="SSF161070">
    <property type="entry name" value="SNF-like"/>
    <property type="match status" value="1"/>
</dbReference>
<name>A0AAD9CGL5_DISEL</name>
<sequence>MSLLLSRVALQRSSGLDETMLQCSSEASSHLQTTSVFAGFAIFSILGHMAHIYGKPVAAVVKEEVITTCLSDAFRENFKSKRT</sequence>
<proteinExistence type="predicted"/>
<keyword evidence="2" id="KW-1185">Reference proteome</keyword>